<feature type="transmembrane region" description="Helical" evidence="1">
    <location>
        <begin position="166"/>
        <end position="183"/>
    </location>
</feature>
<feature type="domain" description="Cyanobacterial TRADD-N associated 2 transmembrane" evidence="2">
    <location>
        <begin position="155"/>
        <end position="221"/>
    </location>
</feature>
<proteinExistence type="predicted"/>
<keyword evidence="1" id="KW-1133">Transmembrane helix</keyword>
<reference evidence="3 4" key="1">
    <citation type="submission" date="2021-01" db="EMBL/GenBank/DDBJ databases">
        <title>WGS of actinomycetes isolated from Thailand.</title>
        <authorList>
            <person name="Thawai C."/>
        </authorList>
    </citation>
    <scope>NUCLEOTIDE SEQUENCE [LARGE SCALE GENOMIC DNA]</scope>
    <source>
        <strain evidence="3 4">CH5-8</strain>
    </source>
</reference>
<evidence type="ECO:0000259" key="2">
    <source>
        <dbReference type="Pfam" id="PF20712"/>
    </source>
</evidence>
<gene>
    <name evidence="3" type="ORF">JK361_08315</name>
</gene>
<keyword evidence="1" id="KW-0472">Membrane</keyword>
<feature type="transmembrane region" description="Helical" evidence="1">
    <location>
        <begin position="49"/>
        <end position="67"/>
    </location>
</feature>
<evidence type="ECO:0000313" key="4">
    <source>
        <dbReference type="Proteomes" id="UP000621386"/>
    </source>
</evidence>
<dbReference type="RefSeq" id="WP_201815066.1">
    <property type="nucleotide sequence ID" value="NZ_JAERRH010000003.1"/>
</dbReference>
<organism evidence="3 4">
    <name type="scientific">Streptomyces musisoli</name>
    <dbReference type="NCBI Taxonomy" id="2802280"/>
    <lineage>
        <taxon>Bacteria</taxon>
        <taxon>Bacillati</taxon>
        <taxon>Actinomycetota</taxon>
        <taxon>Actinomycetes</taxon>
        <taxon>Kitasatosporales</taxon>
        <taxon>Streptomycetaceae</taxon>
        <taxon>Streptomyces</taxon>
    </lineage>
</organism>
<dbReference type="InterPro" id="IPR048567">
    <property type="entry name" value="CyanoTRADDas_TM"/>
</dbReference>
<dbReference type="EMBL" id="JAERRH010000003">
    <property type="protein sequence ID" value="MBL1104598.1"/>
    <property type="molecule type" value="Genomic_DNA"/>
</dbReference>
<keyword evidence="1" id="KW-0812">Transmembrane</keyword>
<protein>
    <recommendedName>
        <fullName evidence="2">Cyanobacterial TRADD-N associated 2 transmembrane domain-containing protein</fullName>
    </recommendedName>
</protein>
<sequence>MSRSDSTAGPERGPVRRIATAILATVTGVLVFGVVALDPFGIIDSLSKLAVLAASCVALFGGSYSAWREAQRQDVRITESRQRVRAAERDLEAALRDAQDPEAARRAGEHAGEVVPARHGARVADERIPASRLTLPELWTLTHRRLDLYHDIATGQARRSFRNAQIAMFAGFFLLVVFVAVALRASTTAGSIVAGGLGAVSAALAGFVSRTFVKSQETAAAHLRAYFDQPLEFSRHLAAERLITDAALTPAQRAEVLMALVQTMVAPPGGPTAANEGDAQQQTQP</sequence>
<feature type="transmembrane region" description="Helical" evidence="1">
    <location>
        <begin position="21"/>
        <end position="43"/>
    </location>
</feature>
<evidence type="ECO:0000256" key="1">
    <source>
        <dbReference type="SAM" id="Phobius"/>
    </source>
</evidence>
<feature type="transmembrane region" description="Helical" evidence="1">
    <location>
        <begin position="189"/>
        <end position="208"/>
    </location>
</feature>
<comment type="caution">
    <text evidence="3">The sequence shown here is derived from an EMBL/GenBank/DDBJ whole genome shotgun (WGS) entry which is preliminary data.</text>
</comment>
<keyword evidence="4" id="KW-1185">Reference proteome</keyword>
<name>A0ABS1NWX5_9ACTN</name>
<accession>A0ABS1NWX5</accession>
<dbReference type="Proteomes" id="UP000621386">
    <property type="component" value="Unassembled WGS sequence"/>
</dbReference>
<dbReference type="Pfam" id="PF20712">
    <property type="entry name" value="CyanoTRADDas_TM"/>
    <property type="match status" value="1"/>
</dbReference>
<evidence type="ECO:0000313" key="3">
    <source>
        <dbReference type="EMBL" id="MBL1104598.1"/>
    </source>
</evidence>